<accession>A0A8T2R804</accession>
<dbReference type="PANTHER" id="PTHR35711">
    <property type="entry name" value="EXPRESSED PROTEIN"/>
    <property type="match status" value="1"/>
</dbReference>
<protein>
    <submittedName>
        <fullName evidence="2">Uncharacterized protein</fullName>
    </submittedName>
</protein>
<keyword evidence="3" id="KW-1185">Reference proteome</keyword>
<feature type="compositionally biased region" description="Acidic residues" evidence="1">
    <location>
        <begin position="179"/>
        <end position="252"/>
    </location>
</feature>
<feature type="region of interest" description="Disordered" evidence="1">
    <location>
        <begin position="131"/>
        <end position="260"/>
    </location>
</feature>
<name>A0A8T2R804_CERRI</name>
<evidence type="ECO:0000313" key="3">
    <source>
        <dbReference type="Proteomes" id="UP000825935"/>
    </source>
</evidence>
<gene>
    <name evidence="2" type="ORF">KP509_29G071200</name>
</gene>
<organism evidence="2 3">
    <name type="scientific">Ceratopteris richardii</name>
    <name type="common">Triangle waterfern</name>
    <dbReference type="NCBI Taxonomy" id="49495"/>
    <lineage>
        <taxon>Eukaryota</taxon>
        <taxon>Viridiplantae</taxon>
        <taxon>Streptophyta</taxon>
        <taxon>Embryophyta</taxon>
        <taxon>Tracheophyta</taxon>
        <taxon>Polypodiopsida</taxon>
        <taxon>Polypodiidae</taxon>
        <taxon>Polypodiales</taxon>
        <taxon>Pteridineae</taxon>
        <taxon>Pteridaceae</taxon>
        <taxon>Parkerioideae</taxon>
        <taxon>Ceratopteris</taxon>
    </lineage>
</organism>
<dbReference type="AlphaFoldDB" id="A0A8T2R804"/>
<dbReference type="EMBL" id="CM035434">
    <property type="protein sequence ID" value="KAH7292496.1"/>
    <property type="molecule type" value="Genomic_DNA"/>
</dbReference>
<evidence type="ECO:0000256" key="1">
    <source>
        <dbReference type="SAM" id="MobiDB-lite"/>
    </source>
</evidence>
<evidence type="ECO:0000313" key="2">
    <source>
        <dbReference type="EMBL" id="KAH7292496.1"/>
    </source>
</evidence>
<dbReference type="Proteomes" id="UP000825935">
    <property type="component" value="Chromosome 29"/>
</dbReference>
<proteinExistence type="predicted"/>
<dbReference type="OrthoDB" id="2005734at2759"/>
<reference evidence="2" key="1">
    <citation type="submission" date="2021-08" db="EMBL/GenBank/DDBJ databases">
        <title>WGS assembly of Ceratopteris richardii.</title>
        <authorList>
            <person name="Marchant D.B."/>
            <person name="Chen G."/>
            <person name="Jenkins J."/>
            <person name="Shu S."/>
            <person name="Leebens-Mack J."/>
            <person name="Grimwood J."/>
            <person name="Schmutz J."/>
            <person name="Soltis P."/>
            <person name="Soltis D."/>
            <person name="Chen Z.-H."/>
        </authorList>
    </citation>
    <scope>NUCLEOTIDE SEQUENCE</scope>
    <source>
        <strain evidence="2">Whitten #5841</strain>
        <tissue evidence="2">Leaf</tissue>
    </source>
</reference>
<sequence>MFGGLSDMVLVEQLLYNKTYGNSLLHMFMKELALTLTAVPPPSLSVSPKVSIPAFPVRDIQASFATGISEAEASGCEYDESCSLSEQSNSTDGHDSQEDSIASCKFLYMVVKGPDRRTRIQQKEFAGWLALAKNKDDDEDDDDEDEDDEDEEDEDAADEDDVGDEGDDEEGVEGHDDAGGGEDDDDDDEDNDDDDDDENGKGGDEEDEEDGVDGEDEEDGVDAEDEEDGIEGEDEEDEDDDDEDEDEDDETPEPPLKKRK</sequence>
<comment type="caution">
    <text evidence="2">The sequence shown here is derived from an EMBL/GenBank/DDBJ whole genome shotgun (WGS) entry which is preliminary data.</text>
</comment>
<feature type="compositionally biased region" description="Acidic residues" evidence="1">
    <location>
        <begin position="137"/>
        <end position="171"/>
    </location>
</feature>
<dbReference type="PANTHER" id="PTHR35711:SF1">
    <property type="entry name" value="ECTODERMAL, ISOFORM F"/>
    <property type="match status" value="1"/>
</dbReference>